<evidence type="ECO:0000256" key="8">
    <source>
        <dbReference type="ARBA" id="ARBA00023049"/>
    </source>
</evidence>
<dbReference type="InterPro" id="IPR001948">
    <property type="entry name" value="Peptidase_M18"/>
</dbReference>
<dbReference type="GO" id="GO:0004177">
    <property type="term" value="F:aminopeptidase activity"/>
    <property type="evidence" value="ECO:0007669"/>
    <property type="project" value="UniProtKB-KW"/>
</dbReference>
<dbReference type="NCBIfam" id="NF002600">
    <property type="entry name" value="PRK02256.1"/>
    <property type="match status" value="1"/>
</dbReference>
<keyword evidence="12" id="KW-1185">Reference proteome</keyword>
<sequence>MSKDKESKAKELQKSLTKKFELAWHALENDEKTMVDDFCESYKEYLTVSKTERLCAAYTVLLAEEKGFKPLEYYQAKGKVVAGDKIYVVFRKKTVLLFVVGEEALENGMSIIGAHIDAPRLDLKPAPLYEESDMAYFKTHYYGGIKKYQWVTMPLALHGTVVKKDGEVINISLGEKDEEPVFCITDLLPHLSQEQNQKKMAEGIKGEGLNLIIGSIPYSDKDIGDAVKLNILKQLNDTYGIIEEDFASAELEVVPAGAARDVGFDRSFVGSYGQDDRVCAFTATMAILNQDDEKPPKRTLCTILADKEEIGSYGSTGMQSNFFENEMAELIDLTEDHKPELTLRRCLKNSEFLSADVTAAYDPNFSGTHDLYNAPFAGKGLVISKYGGSRGKSGSNDAHAEFLGKLRECFNAADVTWQMGELGRVDLGGGGTIAYMLAEYGMDVVDCGPALLSMHSPFELCSKADVYMTYKGYKAFFDHC</sequence>
<keyword evidence="4 9" id="KW-0645">Protease</keyword>
<evidence type="ECO:0000313" key="12">
    <source>
        <dbReference type="Proteomes" id="UP000218387"/>
    </source>
</evidence>
<evidence type="ECO:0000256" key="2">
    <source>
        <dbReference type="ARBA" id="ARBA00008290"/>
    </source>
</evidence>
<keyword evidence="7 9" id="KW-0862">Zinc</keyword>
<evidence type="ECO:0000256" key="4">
    <source>
        <dbReference type="ARBA" id="ARBA00022670"/>
    </source>
</evidence>
<evidence type="ECO:0000256" key="1">
    <source>
        <dbReference type="ARBA" id="ARBA00001947"/>
    </source>
</evidence>
<dbReference type="AlphaFoldDB" id="A0A4P9C837"/>
<keyword evidence="5 9" id="KW-0479">Metal-binding</keyword>
<comment type="similarity">
    <text evidence="2 9">Belongs to the peptidase M18 family.</text>
</comment>
<organism evidence="11 12">
    <name type="scientific">Eubacterium maltosivorans</name>
    <dbReference type="NCBI Taxonomy" id="2041044"/>
    <lineage>
        <taxon>Bacteria</taxon>
        <taxon>Bacillati</taxon>
        <taxon>Bacillota</taxon>
        <taxon>Clostridia</taxon>
        <taxon>Eubacteriales</taxon>
        <taxon>Eubacteriaceae</taxon>
        <taxon>Eubacterium</taxon>
    </lineage>
</organism>
<dbReference type="EMBL" id="CP029487">
    <property type="protein sequence ID" value="QCT70792.1"/>
    <property type="molecule type" value="Genomic_DNA"/>
</dbReference>
<dbReference type="PRINTS" id="PR00932">
    <property type="entry name" value="AMINO1PTASE"/>
</dbReference>
<evidence type="ECO:0000256" key="7">
    <source>
        <dbReference type="ARBA" id="ARBA00022833"/>
    </source>
</evidence>
<evidence type="ECO:0000313" key="11">
    <source>
        <dbReference type="EMBL" id="QCT70792.1"/>
    </source>
</evidence>
<proteinExistence type="inferred from homology"/>
<accession>A0A4P9C837</accession>
<keyword evidence="8 9" id="KW-0482">Metalloprotease</keyword>
<protein>
    <recommendedName>
        <fullName evidence="10">M18 family aminopeptidase</fullName>
        <ecNumber evidence="10">3.4.11.-</ecNumber>
    </recommendedName>
</protein>
<dbReference type="GO" id="GO:0006508">
    <property type="term" value="P:proteolysis"/>
    <property type="evidence" value="ECO:0007669"/>
    <property type="project" value="UniProtKB-KW"/>
</dbReference>
<reference evidence="11 12" key="1">
    <citation type="submission" date="2018-05" db="EMBL/GenBank/DDBJ databases">
        <title>Genome comparison of Eubacterium sp.</title>
        <authorList>
            <person name="Feng Y."/>
            <person name="Sanchez-Andrea I."/>
            <person name="Stams A.J.M."/>
            <person name="De Vos W.M."/>
        </authorList>
    </citation>
    <scope>NUCLEOTIDE SEQUENCE [LARGE SCALE GENOMIC DNA]</scope>
    <source>
        <strain evidence="11 12">YI</strain>
    </source>
</reference>
<dbReference type="SUPFAM" id="SSF53187">
    <property type="entry name" value="Zn-dependent exopeptidases"/>
    <property type="match status" value="1"/>
</dbReference>
<dbReference type="GO" id="GO:0005737">
    <property type="term" value="C:cytoplasm"/>
    <property type="evidence" value="ECO:0007669"/>
    <property type="project" value="UniProtKB-ARBA"/>
</dbReference>
<dbReference type="GO" id="GO:0008270">
    <property type="term" value="F:zinc ion binding"/>
    <property type="evidence" value="ECO:0007669"/>
    <property type="project" value="InterPro"/>
</dbReference>
<evidence type="ECO:0000256" key="5">
    <source>
        <dbReference type="ARBA" id="ARBA00022723"/>
    </source>
</evidence>
<keyword evidence="3 9" id="KW-0031">Aminopeptidase</keyword>
<evidence type="ECO:0000256" key="10">
    <source>
        <dbReference type="RuleBase" id="RU004387"/>
    </source>
</evidence>
<dbReference type="PANTHER" id="PTHR28570:SF2">
    <property type="entry name" value="M18 FAMILY AMINOPEPTIDASE 1-RELATED"/>
    <property type="match status" value="1"/>
</dbReference>
<dbReference type="Pfam" id="PF02127">
    <property type="entry name" value="Peptidase_M18"/>
    <property type="match status" value="1"/>
</dbReference>
<evidence type="ECO:0000256" key="9">
    <source>
        <dbReference type="RuleBase" id="RU004386"/>
    </source>
</evidence>
<evidence type="ECO:0000256" key="3">
    <source>
        <dbReference type="ARBA" id="ARBA00022438"/>
    </source>
</evidence>
<dbReference type="SUPFAM" id="SSF101821">
    <property type="entry name" value="Aminopeptidase/glucanase lid domain"/>
    <property type="match status" value="1"/>
</dbReference>
<dbReference type="Gene3D" id="3.40.630.10">
    <property type="entry name" value="Zn peptidases"/>
    <property type="match status" value="1"/>
</dbReference>
<dbReference type="Gene3D" id="2.30.250.10">
    <property type="entry name" value="Aminopeptidase i, Domain 2"/>
    <property type="match status" value="1"/>
</dbReference>
<dbReference type="GO" id="GO:0008237">
    <property type="term" value="F:metallopeptidase activity"/>
    <property type="evidence" value="ECO:0007669"/>
    <property type="project" value="UniProtKB-KW"/>
</dbReference>
<dbReference type="FunFam" id="2.30.250.10:FF:000006">
    <property type="entry name" value="Probable M18 family aminopeptidase 1"/>
    <property type="match status" value="1"/>
</dbReference>
<evidence type="ECO:0000256" key="6">
    <source>
        <dbReference type="ARBA" id="ARBA00022801"/>
    </source>
</evidence>
<dbReference type="KEGG" id="emt:CPZ25_005430"/>
<comment type="cofactor">
    <cofactor evidence="1 10">
        <name>Zn(2+)</name>
        <dbReference type="ChEBI" id="CHEBI:29105"/>
    </cofactor>
</comment>
<dbReference type="PANTHER" id="PTHR28570">
    <property type="entry name" value="ASPARTYL AMINOPEPTIDASE"/>
    <property type="match status" value="1"/>
</dbReference>
<name>A0A4P9C837_EUBML</name>
<dbReference type="InterPro" id="IPR023358">
    <property type="entry name" value="Peptidase_M18_dom2"/>
</dbReference>
<dbReference type="Proteomes" id="UP000218387">
    <property type="component" value="Chromosome"/>
</dbReference>
<dbReference type="EC" id="3.4.11.-" evidence="10"/>
<dbReference type="RefSeq" id="WP_096919613.1">
    <property type="nucleotide sequence ID" value="NZ_CP029487.1"/>
</dbReference>
<gene>
    <name evidence="11" type="ORF">CPZ25_005430</name>
</gene>
<keyword evidence="6 9" id="KW-0378">Hydrolase</keyword>